<dbReference type="AlphaFoldDB" id="A0A9W9UUP9"/>
<comment type="caution">
    <text evidence="1">The sequence shown here is derived from an EMBL/GenBank/DDBJ whole genome shotgun (WGS) entry which is preliminary data.</text>
</comment>
<evidence type="ECO:0000313" key="2">
    <source>
        <dbReference type="Proteomes" id="UP001148299"/>
    </source>
</evidence>
<reference evidence="1" key="2">
    <citation type="journal article" date="2023" name="IMA Fungus">
        <title>Comparative genomic study of the Penicillium genus elucidates a diverse pangenome and 15 lateral gene transfer events.</title>
        <authorList>
            <person name="Petersen C."/>
            <person name="Sorensen T."/>
            <person name="Nielsen M.R."/>
            <person name="Sondergaard T.E."/>
            <person name="Sorensen J.L."/>
            <person name="Fitzpatrick D.A."/>
            <person name="Frisvad J.C."/>
            <person name="Nielsen K.L."/>
        </authorList>
    </citation>
    <scope>NUCLEOTIDE SEQUENCE</scope>
    <source>
        <strain evidence="1">IBT 35675</strain>
    </source>
</reference>
<dbReference type="Proteomes" id="UP001148299">
    <property type="component" value="Unassembled WGS sequence"/>
</dbReference>
<organism evidence="1 2">
    <name type="scientific">Penicillium brevicompactum</name>
    <dbReference type="NCBI Taxonomy" id="5074"/>
    <lineage>
        <taxon>Eukaryota</taxon>
        <taxon>Fungi</taxon>
        <taxon>Dikarya</taxon>
        <taxon>Ascomycota</taxon>
        <taxon>Pezizomycotina</taxon>
        <taxon>Eurotiomycetes</taxon>
        <taxon>Eurotiomycetidae</taxon>
        <taxon>Eurotiales</taxon>
        <taxon>Aspergillaceae</taxon>
        <taxon>Penicillium</taxon>
    </lineage>
</organism>
<gene>
    <name evidence="1" type="ORF">N7541_005351</name>
</gene>
<sequence length="313" mass="35450">MSLQSLPVEVIYLVLQFVGSDALRKQEACCLLVSKWWYNLAEPVLLKDLVLNANLLDKMPEDAFERLSLRAQRLTVQVTHASDFLGDEIFNDAICQLLSRCAYLKAFSFRAQSDFDPEHPMVPATNYLASWSPMRLFDTLDLSGISDLVIDTCGSKFKSRVHICPRVLKIPSLRSLRLRMHHICPRVLELESDSRIESIIINMSLMEPGCFHAGFSRHCTEPKSAYDLYQEMVTTATNVATSHSGIKMLRILSHKHPYSEIVTTDCIKGMTMILADITKDWEEDGLPDIEHAELSDRDLLAEDSENEPFVTLG</sequence>
<dbReference type="InterPro" id="IPR036047">
    <property type="entry name" value="F-box-like_dom_sf"/>
</dbReference>
<reference evidence="1" key="1">
    <citation type="submission" date="2022-12" db="EMBL/GenBank/DDBJ databases">
        <authorList>
            <person name="Petersen C."/>
        </authorList>
    </citation>
    <scope>NUCLEOTIDE SEQUENCE</scope>
    <source>
        <strain evidence="1">IBT 35675</strain>
    </source>
</reference>
<keyword evidence="2" id="KW-1185">Reference proteome</keyword>
<protein>
    <recommendedName>
        <fullName evidence="3">F-box domain-containing protein</fullName>
    </recommendedName>
</protein>
<dbReference type="SUPFAM" id="SSF81383">
    <property type="entry name" value="F-box domain"/>
    <property type="match status" value="1"/>
</dbReference>
<dbReference type="EMBL" id="JAPZBR010000003">
    <property type="protein sequence ID" value="KAJ5358193.1"/>
    <property type="molecule type" value="Genomic_DNA"/>
</dbReference>
<name>A0A9W9UUP9_PENBR</name>
<evidence type="ECO:0000313" key="1">
    <source>
        <dbReference type="EMBL" id="KAJ5358193.1"/>
    </source>
</evidence>
<evidence type="ECO:0008006" key="3">
    <source>
        <dbReference type="Google" id="ProtNLM"/>
    </source>
</evidence>
<proteinExistence type="predicted"/>
<accession>A0A9W9UUP9</accession>